<keyword evidence="1" id="KW-0238">DNA-binding</keyword>
<dbReference type="EMBL" id="CP031546">
    <property type="protein sequence ID" value="AXO09694.1"/>
    <property type="molecule type" value="Genomic_DNA"/>
</dbReference>
<organism evidence="1 2">
    <name type="scientific">Escherichia coli</name>
    <dbReference type="NCBI Taxonomy" id="562"/>
    <lineage>
        <taxon>Bacteria</taxon>
        <taxon>Pseudomonadati</taxon>
        <taxon>Pseudomonadota</taxon>
        <taxon>Gammaproteobacteria</taxon>
        <taxon>Enterobacterales</taxon>
        <taxon>Enterobacteriaceae</taxon>
        <taxon>Escherichia</taxon>
    </lineage>
</organism>
<evidence type="ECO:0000313" key="2">
    <source>
        <dbReference type="Proteomes" id="UP000256244"/>
    </source>
</evidence>
<name>A0A346GQZ8_ECOLX</name>
<accession>A0A346GQZ8</accession>
<dbReference type="Proteomes" id="UP000256244">
    <property type="component" value="Chromosome"/>
</dbReference>
<evidence type="ECO:0000313" key="1">
    <source>
        <dbReference type="EMBL" id="AXO09694.1"/>
    </source>
</evidence>
<dbReference type="AlphaFoldDB" id="A0A346GQZ8"/>
<proteinExistence type="predicted"/>
<gene>
    <name evidence="1" type="ORF">DS732_03140</name>
</gene>
<protein>
    <submittedName>
        <fullName evidence="1">DNA-binding protein</fullName>
    </submittedName>
</protein>
<dbReference type="GO" id="GO:0003677">
    <property type="term" value="F:DNA binding"/>
    <property type="evidence" value="ECO:0007669"/>
    <property type="project" value="UniProtKB-KW"/>
</dbReference>
<sequence length="178" mass="20800">MGIPGQAPRHVKQWTKQEDALLISMYQKHSIREITSRLNRSFHATGQRIITLRKRGLIGRKRQRLDEKAIAEIISNRHRKSKRDMAREMKCSKCTIQKILRDRGYSAMKCGGIHHAAKYDDHIVHLVTELRDGHGMPFREISRHIYKITGIQVAYSTAWWLYNRRTAADALLYELLPN</sequence>
<reference evidence="1 2" key="1">
    <citation type="submission" date="2018-08" db="EMBL/GenBank/DDBJ databases">
        <title>Complete genome sequencing and genomic characterization of five Escherichia coli strains co-producing MCR-1 and ESBLs from different origins in China.</title>
        <authorList>
            <person name="Bai L."/>
        </authorList>
    </citation>
    <scope>NUCLEOTIDE SEQUENCE [LARGE SCALE GENOMIC DNA]</scope>
    <source>
        <strain evidence="2">cq9</strain>
    </source>
</reference>